<dbReference type="HOGENOM" id="CLU_037294_3_2_10"/>
<keyword evidence="10 18" id="KW-0808">Transferase</keyword>
<dbReference type="UniPathway" id="UPA00557">
    <property type="reaction ID" value="UER00614"/>
</dbReference>
<dbReference type="PANTHER" id="PTHR46382">
    <property type="entry name" value="PHOSPHATIDATE CYTIDYLYLTRANSFERASE"/>
    <property type="match status" value="1"/>
</dbReference>
<organism evidence="20 21">
    <name type="scientific">Prevotella bivia DSM 20514</name>
    <dbReference type="NCBI Taxonomy" id="868129"/>
    <lineage>
        <taxon>Bacteria</taxon>
        <taxon>Pseudomonadati</taxon>
        <taxon>Bacteroidota</taxon>
        <taxon>Bacteroidia</taxon>
        <taxon>Bacteroidales</taxon>
        <taxon>Prevotellaceae</taxon>
        <taxon>Prevotella</taxon>
    </lineage>
</organism>
<evidence type="ECO:0000256" key="9">
    <source>
        <dbReference type="ARBA" id="ARBA00022516"/>
    </source>
</evidence>
<comment type="pathway">
    <text evidence="4">Lipid metabolism.</text>
</comment>
<evidence type="ECO:0000256" key="6">
    <source>
        <dbReference type="ARBA" id="ARBA00012487"/>
    </source>
</evidence>
<feature type="transmembrane region" description="Helical" evidence="19">
    <location>
        <begin position="192"/>
        <end position="210"/>
    </location>
</feature>
<evidence type="ECO:0000256" key="14">
    <source>
        <dbReference type="ARBA" id="ARBA00023098"/>
    </source>
</evidence>
<dbReference type="AlphaFoldDB" id="I4Z997"/>
<dbReference type="GO" id="GO:0016024">
    <property type="term" value="P:CDP-diacylglycerol biosynthetic process"/>
    <property type="evidence" value="ECO:0007669"/>
    <property type="project" value="UniProtKB-UniPathway"/>
</dbReference>
<comment type="catalytic activity">
    <reaction evidence="1 18">
        <text>a 1,2-diacyl-sn-glycero-3-phosphate + CTP + H(+) = a CDP-1,2-diacyl-sn-glycerol + diphosphate</text>
        <dbReference type="Rhea" id="RHEA:16229"/>
        <dbReference type="ChEBI" id="CHEBI:15378"/>
        <dbReference type="ChEBI" id="CHEBI:33019"/>
        <dbReference type="ChEBI" id="CHEBI:37563"/>
        <dbReference type="ChEBI" id="CHEBI:58332"/>
        <dbReference type="ChEBI" id="CHEBI:58608"/>
        <dbReference type="EC" id="2.7.7.41"/>
    </reaction>
</comment>
<keyword evidence="16" id="KW-0594">Phospholipid biosynthesis</keyword>
<comment type="similarity">
    <text evidence="5 18">Belongs to the CDS family.</text>
</comment>
<feature type="transmembrane region" description="Helical" evidence="19">
    <location>
        <begin position="151"/>
        <end position="171"/>
    </location>
</feature>
<feature type="transmembrane region" description="Helical" evidence="19">
    <location>
        <begin position="33"/>
        <end position="51"/>
    </location>
</feature>
<dbReference type="PANTHER" id="PTHR46382:SF1">
    <property type="entry name" value="PHOSPHATIDATE CYTIDYLYLTRANSFERASE"/>
    <property type="match status" value="1"/>
</dbReference>
<evidence type="ECO:0000256" key="12">
    <source>
        <dbReference type="ARBA" id="ARBA00022695"/>
    </source>
</evidence>
<feature type="transmembrane region" description="Helical" evidence="19">
    <location>
        <begin position="9"/>
        <end position="27"/>
    </location>
</feature>
<dbReference type="Pfam" id="PF01148">
    <property type="entry name" value="CTP_transf_1"/>
    <property type="match status" value="1"/>
</dbReference>
<dbReference type="Proteomes" id="UP000002786">
    <property type="component" value="Unassembled WGS sequence"/>
</dbReference>
<accession>I4Z997</accession>
<dbReference type="EMBL" id="JH660660">
    <property type="protein sequence ID" value="EIM32789.1"/>
    <property type="molecule type" value="Genomic_DNA"/>
</dbReference>
<gene>
    <name evidence="20" type="ORF">PrebiDRAFT_1059</name>
</gene>
<evidence type="ECO:0000256" key="1">
    <source>
        <dbReference type="ARBA" id="ARBA00001698"/>
    </source>
</evidence>
<evidence type="ECO:0000313" key="20">
    <source>
        <dbReference type="EMBL" id="EIM32789.1"/>
    </source>
</evidence>
<dbReference type="GO" id="GO:0005886">
    <property type="term" value="C:plasma membrane"/>
    <property type="evidence" value="ECO:0007669"/>
    <property type="project" value="UniProtKB-SubCell"/>
</dbReference>
<evidence type="ECO:0000256" key="10">
    <source>
        <dbReference type="ARBA" id="ARBA00022679"/>
    </source>
</evidence>
<evidence type="ECO:0000256" key="7">
    <source>
        <dbReference type="ARBA" id="ARBA00019373"/>
    </source>
</evidence>
<evidence type="ECO:0000256" key="16">
    <source>
        <dbReference type="ARBA" id="ARBA00023209"/>
    </source>
</evidence>
<evidence type="ECO:0000256" key="3">
    <source>
        <dbReference type="ARBA" id="ARBA00005119"/>
    </source>
</evidence>
<keyword evidence="9" id="KW-0444">Lipid biosynthesis</keyword>
<evidence type="ECO:0000256" key="4">
    <source>
        <dbReference type="ARBA" id="ARBA00005189"/>
    </source>
</evidence>
<evidence type="ECO:0000256" key="11">
    <source>
        <dbReference type="ARBA" id="ARBA00022692"/>
    </source>
</evidence>
<keyword evidence="15 19" id="KW-0472">Membrane</keyword>
<keyword evidence="21" id="KW-1185">Reference proteome</keyword>
<keyword evidence="12 18" id="KW-0548">Nucleotidyltransferase</keyword>
<dbReference type="GO" id="GO:0004605">
    <property type="term" value="F:phosphatidate cytidylyltransferase activity"/>
    <property type="evidence" value="ECO:0007669"/>
    <property type="project" value="UniProtKB-EC"/>
</dbReference>
<name>I4Z997_9BACT</name>
<evidence type="ECO:0000256" key="2">
    <source>
        <dbReference type="ARBA" id="ARBA00004651"/>
    </source>
</evidence>
<evidence type="ECO:0000256" key="13">
    <source>
        <dbReference type="ARBA" id="ARBA00022989"/>
    </source>
</evidence>
<reference evidence="20 21" key="1">
    <citation type="submission" date="2012-02" db="EMBL/GenBank/DDBJ databases">
        <title>Improved High-Quality Draft genome of Prevotella bivia DSM 20514.</title>
        <authorList>
            <consortium name="US DOE Joint Genome Institute (JGI-PGF)"/>
            <person name="Lucas S."/>
            <person name="Copeland A."/>
            <person name="Lapidus A."/>
            <person name="Bruce D."/>
            <person name="Goodwin L."/>
            <person name="Pitluck S."/>
            <person name="Peters L."/>
            <person name="Mikhailova N."/>
            <person name="Munk A.C.C."/>
            <person name="Kyrpides N."/>
            <person name="Mavromatis K."/>
            <person name="Detter J.C."/>
            <person name="Han C."/>
            <person name="Land M."/>
            <person name="Hauser L."/>
            <person name="Markowitz V."/>
            <person name="Cheng J.-F."/>
            <person name="Hugenholtz P."/>
            <person name="Woyke T."/>
            <person name="Wu D."/>
            <person name="Gronow S."/>
            <person name="Wellnitz S."/>
            <person name="Brambilla E."/>
            <person name="Klenk H.-P."/>
            <person name="Eisen J.A."/>
        </authorList>
    </citation>
    <scope>NUCLEOTIDE SEQUENCE [LARGE SCALE GENOMIC DNA]</scope>
    <source>
        <strain evidence="20 21">DSM 20514</strain>
    </source>
</reference>
<keyword evidence="13 19" id="KW-1133">Transmembrane helix</keyword>
<comment type="subcellular location">
    <subcellularLocation>
        <location evidence="2">Cell membrane</location>
        <topology evidence="2">Multi-pass membrane protein</topology>
    </subcellularLocation>
</comment>
<proteinExistence type="inferred from homology"/>
<evidence type="ECO:0000256" key="5">
    <source>
        <dbReference type="ARBA" id="ARBA00010185"/>
    </source>
</evidence>
<feature type="transmembrane region" description="Helical" evidence="19">
    <location>
        <begin position="222"/>
        <end position="241"/>
    </location>
</feature>
<comment type="pathway">
    <text evidence="3 18">Phospholipid metabolism; CDP-diacylglycerol biosynthesis; CDP-diacylglycerol from sn-glycerol 3-phosphate: step 3/3.</text>
</comment>
<keyword evidence="17" id="KW-1208">Phospholipid metabolism</keyword>
<protein>
    <recommendedName>
        <fullName evidence="7 18">Phosphatidate cytidylyltransferase</fullName>
        <ecNumber evidence="6 18">2.7.7.41</ecNumber>
    </recommendedName>
</protein>
<feature type="transmembrane region" description="Helical" evidence="19">
    <location>
        <begin position="119"/>
        <end position="139"/>
    </location>
</feature>
<feature type="transmembrane region" description="Helical" evidence="19">
    <location>
        <begin position="63"/>
        <end position="81"/>
    </location>
</feature>
<keyword evidence="8" id="KW-1003">Cell membrane</keyword>
<feature type="transmembrane region" description="Helical" evidence="19">
    <location>
        <begin position="87"/>
        <end position="107"/>
    </location>
</feature>
<dbReference type="PROSITE" id="PS01315">
    <property type="entry name" value="CDS"/>
    <property type="match status" value="1"/>
</dbReference>
<evidence type="ECO:0000256" key="19">
    <source>
        <dbReference type="SAM" id="Phobius"/>
    </source>
</evidence>
<evidence type="ECO:0000256" key="15">
    <source>
        <dbReference type="ARBA" id="ARBA00023136"/>
    </source>
</evidence>
<evidence type="ECO:0000313" key="21">
    <source>
        <dbReference type="Proteomes" id="UP000002786"/>
    </source>
</evidence>
<sequence length="289" mass="31499">MMTEKQSNFITRAIFGILFVVVMVGSFTRPDFMVGLFAIITGLTIWEYTGLVNSIKGVSVNRLISTIAGIYFFLAVAGIELGMVRGFVIFVPYILCVVYLLVAELYLKNENPIHSWAYTMLGQMYITLPLSLINILAFGSGDSEAMAEPNMLLPLSIFILLWTNDTGAYCTGSLFGKHKLFPRISPGKSWEGSIGGGVLSLIVAGLIGYWANNNGEVQSLNIPVWIGLGLVVVVFGTWGDLVESLFKRTIGVKDSGKILPGHGGMLDRFDSSLLAIPAAVVYIYTLSQF</sequence>
<dbReference type="EC" id="2.7.7.41" evidence="6 18"/>
<keyword evidence="14" id="KW-0443">Lipid metabolism</keyword>
<keyword evidence="11 18" id="KW-0812">Transmembrane</keyword>
<evidence type="ECO:0000256" key="17">
    <source>
        <dbReference type="ARBA" id="ARBA00023264"/>
    </source>
</evidence>
<dbReference type="InterPro" id="IPR000374">
    <property type="entry name" value="PC_trans"/>
</dbReference>
<evidence type="ECO:0000256" key="8">
    <source>
        <dbReference type="ARBA" id="ARBA00022475"/>
    </source>
</evidence>
<evidence type="ECO:0000256" key="18">
    <source>
        <dbReference type="RuleBase" id="RU003938"/>
    </source>
</evidence>